<evidence type="ECO:0000313" key="1">
    <source>
        <dbReference type="EMBL" id="MEG3439553.1"/>
    </source>
</evidence>
<accession>A0AAW9R038</accession>
<dbReference type="Proteomes" id="UP001328733">
    <property type="component" value="Unassembled WGS sequence"/>
</dbReference>
<proteinExistence type="predicted"/>
<name>A0AAW9R038_9CHRO</name>
<protein>
    <submittedName>
        <fullName evidence="1">Uncharacterized protein</fullName>
    </submittedName>
</protein>
<gene>
    <name evidence="1" type="ORF">V0288_20665</name>
</gene>
<organism evidence="1 2">
    <name type="scientific">Pannus brasiliensis CCIBt3594</name>
    <dbReference type="NCBI Taxonomy" id="1427578"/>
    <lineage>
        <taxon>Bacteria</taxon>
        <taxon>Bacillati</taxon>
        <taxon>Cyanobacteriota</taxon>
        <taxon>Cyanophyceae</taxon>
        <taxon>Oscillatoriophycideae</taxon>
        <taxon>Chroococcales</taxon>
        <taxon>Microcystaceae</taxon>
        <taxon>Pannus</taxon>
    </lineage>
</organism>
<reference evidence="1 2" key="1">
    <citation type="submission" date="2024-01" db="EMBL/GenBank/DDBJ databases">
        <title>Genomic insights into the taxonomy and metabolism of the cyanobacterium Pannus brasiliensis CCIBt3594.</title>
        <authorList>
            <person name="Machado M."/>
            <person name="Botero N.B."/>
            <person name="Andreote A.P.D."/>
            <person name="Feitosa A.M.T."/>
            <person name="Popin R."/>
            <person name="Sivonen K."/>
            <person name="Fiore M.F."/>
        </authorList>
    </citation>
    <scope>NUCLEOTIDE SEQUENCE [LARGE SCALE GENOMIC DNA]</scope>
    <source>
        <strain evidence="1 2">CCIBt3594</strain>
    </source>
</reference>
<comment type="caution">
    <text evidence="1">The sequence shown here is derived from an EMBL/GenBank/DDBJ whole genome shotgun (WGS) entry which is preliminary data.</text>
</comment>
<dbReference type="AlphaFoldDB" id="A0AAW9R038"/>
<keyword evidence="2" id="KW-1185">Reference proteome</keyword>
<dbReference type="EMBL" id="JBAFSM010000052">
    <property type="protein sequence ID" value="MEG3439553.1"/>
    <property type="molecule type" value="Genomic_DNA"/>
</dbReference>
<evidence type="ECO:0000313" key="2">
    <source>
        <dbReference type="Proteomes" id="UP001328733"/>
    </source>
</evidence>
<sequence>MSILKNSFLQLSLFYRYRVGSCEKQSQKPLSGKEFTGVNPL</sequence>